<accession>A0A177MBY3</accession>
<dbReference type="EMBL" id="LUUG01000082">
    <property type="protein sequence ID" value="OAI02855.1"/>
    <property type="molecule type" value="Genomic_DNA"/>
</dbReference>
<evidence type="ECO:0000313" key="4">
    <source>
        <dbReference type="Proteomes" id="UP000078090"/>
    </source>
</evidence>
<dbReference type="AlphaFoldDB" id="A0A177MBY3"/>
<feature type="region of interest" description="Disordered" evidence="2">
    <location>
        <begin position="1"/>
        <end position="46"/>
    </location>
</feature>
<protein>
    <submittedName>
        <fullName evidence="3">Cell wall-binding protein</fullName>
    </submittedName>
</protein>
<dbReference type="InterPro" id="IPR018337">
    <property type="entry name" value="Cell_wall/Cho-bd_repeat"/>
</dbReference>
<sequence length="666" mass="71923">MSDKPKTPPILEVVKGAKKPPPAKKASTQNPPGNGGGGSSGGSNEPLRFGDYLIKSGSIHQVRAVKAGPDGSGLVEFPLCDFVCSIKEEVTAEDGLNDASFLRIEGRRADGLPLPAVDVPAKSFYSSQACWPNEAWGSRVFVYPGTAKRDNLRAAVHQYSRLSGDIPRRVVYRFTGWKKIDGSWHYLTGSGAITEEGLIDGVQVDLGPGNMGRYALPAPLAGDDLKQAVADALLLLDVAPSRPHIGAALLAAVARAPLGECQQTDFAIWLHGLTGSRKSALAAIAQAFYGDFTARSFPANWSDSANDAEAKAHQAKDGVYTIDDFKPSVNRVEAEKQHAMAERIIRGTGNGAGRGRRTANMQAQAAPFNRSMLLVTAEDLPRGVSLLGRLLVLELGRADVDNATLSKLQHAAQAGRFAGLMSAYTQWLSARMDRLKAEFPKAVEQLRNAAIRDGFASSHPRAPEIYSNLLAGAETFLEFLEDAETLTSEQANIVLAELESCLKQAFSEQGGYLSEQDEVEKFLQLLRAAFSSGNGHIATVIKQGPPITRPFSWGWRSSGKDLNGEDMYKPMGDCCGWYAEPRDGQPAEVWLEPNTAFKIIQEFARHQGDSFLISAGSLWRRMAERGLLLKVEQDGKNGKPRTTVKRIVAGRSVRVLVLDAGLVESG</sequence>
<keyword evidence="1" id="KW-0677">Repeat</keyword>
<dbReference type="OrthoDB" id="4296515at2"/>
<name>A0A177MBY3_METMH</name>
<reference evidence="3 4" key="1">
    <citation type="submission" date="2016-03" db="EMBL/GenBank/DDBJ databases">
        <authorList>
            <person name="Ploux O."/>
        </authorList>
    </citation>
    <scope>NUCLEOTIDE SEQUENCE [LARGE SCALE GENOMIC DNA]</scope>
    <source>
        <strain evidence="3 4">R-45363</strain>
    </source>
</reference>
<evidence type="ECO:0000256" key="1">
    <source>
        <dbReference type="ARBA" id="ARBA00022737"/>
    </source>
</evidence>
<organism evidence="3 4">
    <name type="scientific">Methylomonas methanica</name>
    <dbReference type="NCBI Taxonomy" id="421"/>
    <lineage>
        <taxon>Bacteria</taxon>
        <taxon>Pseudomonadati</taxon>
        <taxon>Pseudomonadota</taxon>
        <taxon>Gammaproteobacteria</taxon>
        <taxon>Methylococcales</taxon>
        <taxon>Methylococcaceae</taxon>
        <taxon>Methylomonas</taxon>
    </lineage>
</organism>
<gene>
    <name evidence="3" type="ORF">A1332_02865</name>
</gene>
<proteinExistence type="predicted"/>
<dbReference type="Pfam" id="PF01473">
    <property type="entry name" value="Choline_bind_1"/>
    <property type="match status" value="1"/>
</dbReference>
<dbReference type="Proteomes" id="UP000078090">
    <property type="component" value="Unassembled WGS sequence"/>
</dbReference>
<evidence type="ECO:0000313" key="3">
    <source>
        <dbReference type="EMBL" id="OAI02855.1"/>
    </source>
</evidence>
<evidence type="ECO:0000256" key="2">
    <source>
        <dbReference type="SAM" id="MobiDB-lite"/>
    </source>
</evidence>
<comment type="caution">
    <text evidence="3">The sequence shown here is derived from an EMBL/GenBank/DDBJ whole genome shotgun (WGS) entry which is preliminary data.</text>
</comment>
<dbReference type="RefSeq" id="WP_064009246.1">
    <property type="nucleotide sequence ID" value="NZ_LUUG01000082.1"/>
</dbReference>